<feature type="compositionally biased region" description="Acidic residues" evidence="1">
    <location>
        <begin position="15"/>
        <end position="53"/>
    </location>
</feature>
<dbReference type="Gene3D" id="3.20.180.10">
    <property type="entry name" value="PNP-oxidase-like"/>
    <property type="match status" value="1"/>
</dbReference>
<evidence type="ECO:0000256" key="1">
    <source>
        <dbReference type="SAM" id="MobiDB-lite"/>
    </source>
</evidence>
<comment type="caution">
    <text evidence="2">The sequence shown here is derived from an EMBL/GenBank/DDBJ whole genome shotgun (WGS) entry which is preliminary data.</text>
</comment>
<gene>
    <name evidence="2" type="ORF">QJS10_CPA02g00694</name>
</gene>
<dbReference type="AlphaFoldDB" id="A0AAV9FCF6"/>
<protein>
    <submittedName>
        <fullName evidence="2">Uncharacterized protein</fullName>
    </submittedName>
</protein>
<dbReference type="PANTHER" id="PTHR13343">
    <property type="entry name" value="CREG1 PROTEIN"/>
    <property type="match status" value="1"/>
</dbReference>
<accession>A0AAV9FCF6</accession>
<proteinExistence type="predicted"/>
<reference evidence="2" key="1">
    <citation type="journal article" date="2023" name="Nat. Commun.">
        <title>Diploid and tetraploid genomes of Acorus and the evolution of monocots.</title>
        <authorList>
            <person name="Ma L."/>
            <person name="Liu K.W."/>
            <person name="Li Z."/>
            <person name="Hsiao Y.Y."/>
            <person name="Qi Y."/>
            <person name="Fu T."/>
            <person name="Tang G.D."/>
            <person name="Zhang D."/>
            <person name="Sun W.H."/>
            <person name="Liu D.K."/>
            <person name="Li Y."/>
            <person name="Chen G.Z."/>
            <person name="Liu X.D."/>
            <person name="Liao X.Y."/>
            <person name="Jiang Y.T."/>
            <person name="Yu X."/>
            <person name="Hao Y."/>
            <person name="Huang J."/>
            <person name="Zhao X.W."/>
            <person name="Ke S."/>
            <person name="Chen Y.Y."/>
            <person name="Wu W.L."/>
            <person name="Hsu J.L."/>
            <person name="Lin Y.F."/>
            <person name="Huang M.D."/>
            <person name="Li C.Y."/>
            <person name="Huang L."/>
            <person name="Wang Z.W."/>
            <person name="Zhao X."/>
            <person name="Zhong W.Y."/>
            <person name="Peng D.H."/>
            <person name="Ahmad S."/>
            <person name="Lan S."/>
            <person name="Zhang J.S."/>
            <person name="Tsai W.C."/>
            <person name="Van de Peer Y."/>
            <person name="Liu Z.J."/>
        </authorList>
    </citation>
    <scope>NUCLEOTIDE SEQUENCE</scope>
    <source>
        <strain evidence="2">CP</strain>
    </source>
</reference>
<keyword evidence="3" id="KW-1185">Reference proteome</keyword>
<dbReference type="Proteomes" id="UP001180020">
    <property type="component" value="Unassembled WGS sequence"/>
</dbReference>
<dbReference type="InterPro" id="IPR037119">
    <property type="entry name" value="Haem_oxidase_HugZ-like_sf"/>
</dbReference>
<feature type="region of interest" description="Disordered" evidence="1">
    <location>
        <begin position="1"/>
        <end position="53"/>
    </location>
</feature>
<reference evidence="2" key="2">
    <citation type="submission" date="2023-06" db="EMBL/GenBank/DDBJ databases">
        <authorList>
            <person name="Ma L."/>
            <person name="Liu K.-W."/>
            <person name="Li Z."/>
            <person name="Hsiao Y.-Y."/>
            <person name="Qi Y."/>
            <person name="Fu T."/>
            <person name="Tang G."/>
            <person name="Zhang D."/>
            <person name="Sun W.-H."/>
            <person name="Liu D.-K."/>
            <person name="Li Y."/>
            <person name="Chen G.-Z."/>
            <person name="Liu X.-D."/>
            <person name="Liao X.-Y."/>
            <person name="Jiang Y.-T."/>
            <person name="Yu X."/>
            <person name="Hao Y."/>
            <person name="Huang J."/>
            <person name="Zhao X.-W."/>
            <person name="Ke S."/>
            <person name="Chen Y.-Y."/>
            <person name="Wu W.-L."/>
            <person name="Hsu J.-L."/>
            <person name="Lin Y.-F."/>
            <person name="Huang M.-D."/>
            <person name="Li C.-Y."/>
            <person name="Huang L."/>
            <person name="Wang Z.-W."/>
            <person name="Zhao X."/>
            <person name="Zhong W.-Y."/>
            <person name="Peng D.-H."/>
            <person name="Ahmad S."/>
            <person name="Lan S."/>
            <person name="Zhang J.-S."/>
            <person name="Tsai W.-C."/>
            <person name="Van De Peer Y."/>
            <person name="Liu Z.-J."/>
        </authorList>
    </citation>
    <scope>NUCLEOTIDE SEQUENCE</scope>
    <source>
        <strain evidence="2">CP</strain>
        <tissue evidence="2">Leaves</tissue>
    </source>
</reference>
<evidence type="ECO:0000313" key="3">
    <source>
        <dbReference type="Proteomes" id="UP001180020"/>
    </source>
</evidence>
<name>A0AAV9FCF6_ACOCL</name>
<dbReference type="EMBL" id="JAUJYO010000002">
    <property type="protein sequence ID" value="KAK1323222.1"/>
    <property type="molecule type" value="Genomic_DNA"/>
</dbReference>
<dbReference type="SUPFAM" id="SSF50475">
    <property type="entry name" value="FMN-binding split barrel"/>
    <property type="match status" value="1"/>
</dbReference>
<organism evidence="2 3">
    <name type="scientific">Acorus calamus</name>
    <name type="common">Sweet flag</name>
    <dbReference type="NCBI Taxonomy" id="4465"/>
    <lineage>
        <taxon>Eukaryota</taxon>
        <taxon>Viridiplantae</taxon>
        <taxon>Streptophyta</taxon>
        <taxon>Embryophyta</taxon>
        <taxon>Tracheophyta</taxon>
        <taxon>Spermatophyta</taxon>
        <taxon>Magnoliopsida</taxon>
        <taxon>Liliopsida</taxon>
        <taxon>Acoraceae</taxon>
        <taxon>Acorus</taxon>
    </lineage>
</organism>
<sequence length="279" mass="31695">MLNEMVMSGSSEADFTIDEISNEESDDDDEDDEEGDSDEDWVSILEDDEDDFDSSEVLTDWATFETMHSSHPMYFAKRMTEAISDTHLDWMVQPSNGLVIQSVLRPAFNEENSVVRKFLLDHQAGIDETVEIQKDESRGTGSATFYKLEMINIQLVSSYGNQSTVKIQDFRRARPDVIAHSAVQIISRFRAGGERNTQALKSLCWRLKGIQVEEAVLTGVDSLGIDLRVCSGTQVQTLRFAFNTRATSEYSAERQLHDLLFPRTQKKIPKRPQTHQKEC</sequence>
<evidence type="ECO:0000313" key="2">
    <source>
        <dbReference type="EMBL" id="KAK1323222.1"/>
    </source>
</evidence>
<dbReference type="PANTHER" id="PTHR13343:SF28">
    <property type="entry name" value="PENTATRICOPEPTIDE REPEAT (PPR) SUPERFAMILY PROTEIN"/>
    <property type="match status" value="1"/>
</dbReference>